<keyword evidence="1" id="KW-0812">Transmembrane</keyword>
<name>X1ERY2_9ZZZZ</name>
<protein>
    <submittedName>
        <fullName evidence="2">Uncharacterized protein</fullName>
    </submittedName>
</protein>
<organism evidence="2">
    <name type="scientific">marine sediment metagenome</name>
    <dbReference type="NCBI Taxonomy" id="412755"/>
    <lineage>
        <taxon>unclassified sequences</taxon>
        <taxon>metagenomes</taxon>
        <taxon>ecological metagenomes</taxon>
    </lineage>
</organism>
<evidence type="ECO:0000256" key="1">
    <source>
        <dbReference type="SAM" id="Phobius"/>
    </source>
</evidence>
<feature type="transmembrane region" description="Helical" evidence="1">
    <location>
        <begin position="6"/>
        <end position="33"/>
    </location>
</feature>
<dbReference type="AlphaFoldDB" id="X1ERY2"/>
<reference evidence="2" key="1">
    <citation type="journal article" date="2014" name="Front. Microbiol.">
        <title>High frequency of phylogenetically diverse reductive dehalogenase-homologous genes in deep subseafloor sedimentary metagenomes.</title>
        <authorList>
            <person name="Kawai M."/>
            <person name="Futagami T."/>
            <person name="Toyoda A."/>
            <person name="Takaki Y."/>
            <person name="Nishi S."/>
            <person name="Hori S."/>
            <person name="Arai W."/>
            <person name="Tsubouchi T."/>
            <person name="Morono Y."/>
            <person name="Uchiyama I."/>
            <person name="Ito T."/>
            <person name="Fujiyama A."/>
            <person name="Inagaki F."/>
            <person name="Takami H."/>
        </authorList>
    </citation>
    <scope>NUCLEOTIDE SEQUENCE</scope>
    <source>
        <strain evidence="2">Expedition CK06-06</strain>
    </source>
</reference>
<proteinExistence type="predicted"/>
<dbReference type="PROSITE" id="PS51257">
    <property type="entry name" value="PROKAR_LIPOPROTEIN"/>
    <property type="match status" value="1"/>
</dbReference>
<keyword evidence="1" id="KW-0472">Membrane</keyword>
<sequence length="41" mass="4591">MKKSVLLSISLILVILIFVILTTGCISLFTPLIKIEIMQML</sequence>
<dbReference type="EMBL" id="BARU01003023">
    <property type="protein sequence ID" value="GAH19904.1"/>
    <property type="molecule type" value="Genomic_DNA"/>
</dbReference>
<accession>X1ERY2</accession>
<feature type="non-terminal residue" evidence="2">
    <location>
        <position position="41"/>
    </location>
</feature>
<evidence type="ECO:0000313" key="2">
    <source>
        <dbReference type="EMBL" id="GAH19904.1"/>
    </source>
</evidence>
<comment type="caution">
    <text evidence="2">The sequence shown here is derived from an EMBL/GenBank/DDBJ whole genome shotgun (WGS) entry which is preliminary data.</text>
</comment>
<gene>
    <name evidence="2" type="ORF">S03H2_06779</name>
</gene>
<keyword evidence="1" id="KW-1133">Transmembrane helix</keyword>